<keyword evidence="3" id="KW-1185">Reference proteome</keyword>
<reference evidence="2 3" key="1">
    <citation type="submission" date="2023-07" db="EMBL/GenBank/DDBJ databases">
        <title>Identification of four novel Pseudomonas species associated with bacterial leaf spot of cucurbits.</title>
        <authorList>
            <person name="Fullem K.R."/>
        </authorList>
    </citation>
    <scope>NUCLEOTIDE SEQUENCE [LARGE SCALE GENOMIC DNA]</scope>
    <source>
        <strain evidence="2 3">KFB 138</strain>
    </source>
</reference>
<evidence type="ECO:0000313" key="2">
    <source>
        <dbReference type="EMBL" id="MDO7930127.1"/>
    </source>
</evidence>
<dbReference type="Proteomes" id="UP001223016">
    <property type="component" value="Unassembled WGS sequence"/>
</dbReference>
<protein>
    <submittedName>
        <fullName evidence="2">Uncharacterized protein</fullName>
    </submittedName>
</protein>
<comment type="caution">
    <text evidence="2">The sequence shown here is derived from an EMBL/GenBank/DDBJ whole genome shotgun (WGS) entry which is preliminary data.</text>
</comment>
<gene>
    <name evidence="2" type="ORF">Q6A51_25435</name>
</gene>
<feature type="compositionally biased region" description="Polar residues" evidence="1">
    <location>
        <begin position="97"/>
        <end position="109"/>
    </location>
</feature>
<feature type="region of interest" description="Disordered" evidence="1">
    <location>
        <begin position="89"/>
        <end position="109"/>
    </location>
</feature>
<evidence type="ECO:0000256" key="1">
    <source>
        <dbReference type="SAM" id="MobiDB-lite"/>
    </source>
</evidence>
<sequence length="109" mass="12557">MGNSFVAAMCRGRLNFRFKEWPRADLHDPLMRFINSKRTCIHKTDDREENLFLKISSSAMDITKKNKRPCHLPGLKIQSVMEAFKGWRLRGERSRPPKNSTASGATYTA</sequence>
<organism evidence="2 3">
    <name type="scientific">Pseudomonas serbiensis</name>
    <dbReference type="NCBI Taxonomy" id="3064350"/>
    <lineage>
        <taxon>Bacteria</taxon>
        <taxon>Pseudomonadati</taxon>
        <taxon>Pseudomonadota</taxon>
        <taxon>Gammaproteobacteria</taxon>
        <taxon>Pseudomonadales</taxon>
        <taxon>Pseudomonadaceae</taxon>
        <taxon>Pseudomonas</taxon>
    </lineage>
</organism>
<name>A0ABT9D119_9PSED</name>
<dbReference type="EMBL" id="JAUQOO010000030">
    <property type="protein sequence ID" value="MDO7930127.1"/>
    <property type="molecule type" value="Genomic_DNA"/>
</dbReference>
<evidence type="ECO:0000313" key="3">
    <source>
        <dbReference type="Proteomes" id="UP001223016"/>
    </source>
</evidence>
<accession>A0ABT9D119</accession>
<dbReference type="RefSeq" id="WP_304576015.1">
    <property type="nucleotide sequence ID" value="NZ_JAUQOO010000030.1"/>
</dbReference>
<proteinExistence type="predicted"/>